<gene>
    <name evidence="14" type="ORF">LSH36_438g02044</name>
</gene>
<feature type="compositionally biased region" description="Basic and acidic residues" evidence="13">
    <location>
        <begin position="270"/>
        <end position="283"/>
    </location>
</feature>
<dbReference type="PANTHER" id="PTHR15454">
    <property type="entry name" value="NISCHARIN RELATED"/>
    <property type="match status" value="1"/>
</dbReference>
<keyword evidence="8" id="KW-0206">Cytoskeleton</keyword>
<evidence type="ECO:0000256" key="6">
    <source>
        <dbReference type="ARBA" id="ARBA00022776"/>
    </source>
</evidence>
<feature type="region of interest" description="Disordered" evidence="13">
    <location>
        <begin position="299"/>
        <end position="392"/>
    </location>
</feature>
<keyword evidence="9" id="KW-0131">Cell cycle</keyword>
<dbReference type="Gene3D" id="3.80.10.10">
    <property type="entry name" value="Ribonuclease Inhibitor"/>
    <property type="match status" value="2"/>
</dbReference>
<dbReference type="InterPro" id="IPR001611">
    <property type="entry name" value="Leu-rich_rpt"/>
</dbReference>
<evidence type="ECO:0000256" key="13">
    <source>
        <dbReference type="SAM" id="MobiDB-lite"/>
    </source>
</evidence>
<keyword evidence="7" id="KW-0175">Coiled coil</keyword>
<evidence type="ECO:0000256" key="9">
    <source>
        <dbReference type="ARBA" id="ARBA00023306"/>
    </source>
</evidence>
<feature type="compositionally biased region" description="Polar residues" evidence="13">
    <location>
        <begin position="243"/>
        <end position="253"/>
    </location>
</feature>
<evidence type="ECO:0000256" key="3">
    <source>
        <dbReference type="ARBA" id="ARBA00022614"/>
    </source>
</evidence>
<keyword evidence="15" id="KW-1185">Reference proteome</keyword>
<dbReference type="InterPro" id="IPR032675">
    <property type="entry name" value="LRR_dom_sf"/>
</dbReference>
<dbReference type="Proteomes" id="UP001208570">
    <property type="component" value="Unassembled WGS sequence"/>
</dbReference>
<evidence type="ECO:0000313" key="15">
    <source>
        <dbReference type="Proteomes" id="UP001208570"/>
    </source>
</evidence>
<reference evidence="14" key="1">
    <citation type="journal article" date="2023" name="Mol. Biol. Evol.">
        <title>Third-Generation Sequencing Reveals the Adaptive Role of the Epigenome in Three Deep-Sea Polychaetes.</title>
        <authorList>
            <person name="Perez M."/>
            <person name="Aroh O."/>
            <person name="Sun Y."/>
            <person name="Lan Y."/>
            <person name="Juniper S.K."/>
            <person name="Young C.R."/>
            <person name="Angers B."/>
            <person name="Qian P.Y."/>
        </authorList>
    </citation>
    <scope>NUCLEOTIDE SEQUENCE</scope>
    <source>
        <strain evidence="14">P08H-3</strain>
    </source>
</reference>
<keyword evidence="4" id="KW-0132">Cell division</keyword>
<dbReference type="GO" id="GO:0005737">
    <property type="term" value="C:cytoplasm"/>
    <property type="evidence" value="ECO:0007669"/>
    <property type="project" value="TreeGrafter"/>
</dbReference>
<dbReference type="AlphaFoldDB" id="A0AAD9JB05"/>
<feature type="compositionally biased region" description="Polar residues" evidence="13">
    <location>
        <begin position="377"/>
        <end position="388"/>
    </location>
</feature>
<evidence type="ECO:0000256" key="2">
    <source>
        <dbReference type="ARBA" id="ARBA00022490"/>
    </source>
</evidence>
<dbReference type="SUPFAM" id="SSF52075">
    <property type="entry name" value="Outer arm dynein light chain 1"/>
    <property type="match status" value="1"/>
</dbReference>
<sequence>MELKGPEELCFIDSGIKSLYSVALHSDLQVLNLHCNQIKKIENLEGLQHLKHLDLSSNQIGDISGLDYLVSLRTLNLSCNAIDTVQGLENLRSLAKLNLSYNQISNISGLQAFDGPEYKLSQLDLQGNSLLSVDHISRCLEAASNLRRLVLSQADAQNPCCNQKGYREKLFMVLPQLQFLDGTDRQGNPASDHDLPADIPGLDQYMEYLLSSSGLDVNDAGTSKIDAALEAFHRRAVTASDMTSSTVSDQGSCHHSHQGAVAAERSAMPNHEKTKNDKLSSAHLNRLEKLENQMINLLYSSRERTTEPASIEDRRSSSAPRRKTKPTGRDRAGKDAAKRDIDATDESEEDVSTSSVQNRMRSRKSNPGVKQGPKVTRSGQQAKRTQQLAKRYEDHSISSCARQYSSSLLVFWVVSLSIKFNVYVTGFKSDSYLCL</sequence>
<keyword evidence="3" id="KW-0433">Leucine-rich repeat</keyword>
<name>A0AAD9JB05_9ANNE</name>
<dbReference type="Pfam" id="PF12799">
    <property type="entry name" value="LRR_4"/>
    <property type="match status" value="2"/>
</dbReference>
<dbReference type="GO" id="GO:0005814">
    <property type="term" value="C:centriole"/>
    <property type="evidence" value="ECO:0007669"/>
    <property type="project" value="UniProtKB-SubCell"/>
</dbReference>
<evidence type="ECO:0000256" key="7">
    <source>
        <dbReference type="ARBA" id="ARBA00023054"/>
    </source>
</evidence>
<feature type="region of interest" description="Disordered" evidence="13">
    <location>
        <begin position="243"/>
        <end position="283"/>
    </location>
</feature>
<keyword evidence="5" id="KW-0677">Repeat</keyword>
<evidence type="ECO:0000256" key="4">
    <source>
        <dbReference type="ARBA" id="ARBA00022618"/>
    </source>
</evidence>
<dbReference type="PANTHER" id="PTHR15454:SF56">
    <property type="entry name" value="PROTEIN PHOSPHATASE 1 REGULATORY SUBUNIT 7-RELATED"/>
    <property type="match status" value="1"/>
</dbReference>
<evidence type="ECO:0000256" key="12">
    <source>
        <dbReference type="ARBA" id="ARBA00067351"/>
    </source>
</evidence>
<evidence type="ECO:0000313" key="14">
    <source>
        <dbReference type="EMBL" id="KAK2149746.1"/>
    </source>
</evidence>
<comment type="similarity">
    <text evidence="11">Belongs to the LRRCC1 family.</text>
</comment>
<dbReference type="FunFam" id="3.80.10.10:FF:000148">
    <property type="entry name" value="Leucine rich repeat and coiled-coil centrosomal protein 1"/>
    <property type="match status" value="1"/>
</dbReference>
<organism evidence="14 15">
    <name type="scientific">Paralvinella palmiformis</name>
    <dbReference type="NCBI Taxonomy" id="53620"/>
    <lineage>
        <taxon>Eukaryota</taxon>
        <taxon>Metazoa</taxon>
        <taxon>Spiralia</taxon>
        <taxon>Lophotrochozoa</taxon>
        <taxon>Annelida</taxon>
        <taxon>Polychaeta</taxon>
        <taxon>Sedentaria</taxon>
        <taxon>Canalipalpata</taxon>
        <taxon>Terebellida</taxon>
        <taxon>Terebelliformia</taxon>
        <taxon>Alvinellidae</taxon>
        <taxon>Paralvinella</taxon>
    </lineage>
</organism>
<evidence type="ECO:0000256" key="10">
    <source>
        <dbReference type="ARBA" id="ARBA00054059"/>
    </source>
</evidence>
<protein>
    <recommendedName>
        <fullName evidence="12">Leucine-rich repeat and coiled-coil domain-containing protein 1</fullName>
    </recommendedName>
</protein>
<evidence type="ECO:0000256" key="5">
    <source>
        <dbReference type="ARBA" id="ARBA00022737"/>
    </source>
</evidence>
<dbReference type="FunFam" id="3.80.10.10:FF:000171">
    <property type="entry name" value="Leucine rich repeat and coiled-coil centrosomal protein 1"/>
    <property type="match status" value="1"/>
</dbReference>
<comment type="subcellular location">
    <subcellularLocation>
        <location evidence="1">Cytoplasm</location>
        <location evidence="1">Cytoskeleton</location>
        <location evidence="1">Microtubule organizing center</location>
        <location evidence="1">Centrosome</location>
        <location evidence="1">Centriole</location>
    </subcellularLocation>
</comment>
<evidence type="ECO:0000256" key="1">
    <source>
        <dbReference type="ARBA" id="ARBA00004114"/>
    </source>
</evidence>
<comment type="function">
    <text evidence="10">Required for the organization of the mitotic spindle. Maintains the structural integrity of centrosomes during mitosis.</text>
</comment>
<feature type="compositionally biased region" description="Basic and acidic residues" evidence="13">
    <location>
        <begin position="301"/>
        <end position="316"/>
    </location>
</feature>
<dbReference type="GO" id="GO:0051301">
    <property type="term" value="P:cell division"/>
    <property type="evidence" value="ECO:0007669"/>
    <property type="project" value="UniProtKB-KW"/>
</dbReference>
<comment type="caution">
    <text evidence="14">The sequence shown here is derived from an EMBL/GenBank/DDBJ whole genome shotgun (WGS) entry which is preliminary data.</text>
</comment>
<dbReference type="SMART" id="SM00365">
    <property type="entry name" value="LRR_SD22"/>
    <property type="match status" value="4"/>
</dbReference>
<keyword evidence="2" id="KW-0963">Cytoplasm</keyword>
<dbReference type="PROSITE" id="PS51450">
    <property type="entry name" value="LRR"/>
    <property type="match status" value="5"/>
</dbReference>
<accession>A0AAD9JB05</accession>
<evidence type="ECO:0000256" key="8">
    <source>
        <dbReference type="ARBA" id="ARBA00023212"/>
    </source>
</evidence>
<feature type="compositionally biased region" description="Basic and acidic residues" evidence="13">
    <location>
        <begin position="327"/>
        <end position="342"/>
    </location>
</feature>
<dbReference type="InterPro" id="IPR003591">
    <property type="entry name" value="Leu-rich_rpt_typical-subtyp"/>
</dbReference>
<dbReference type="InterPro" id="IPR025875">
    <property type="entry name" value="Leu-rich_rpt_4"/>
</dbReference>
<dbReference type="SMART" id="SM00369">
    <property type="entry name" value="LRR_TYP"/>
    <property type="match status" value="3"/>
</dbReference>
<proteinExistence type="inferred from homology"/>
<keyword evidence="6" id="KW-0498">Mitosis</keyword>
<dbReference type="EMBL" id="JAODUP010000438">
    <property type="protein sequence ID" value="KAK2149746.1"/>
    <property type="molecule type" value="Genomic_DNA"/>
</dbReference>
<evidence type="ECO:0000256" key="11">
    <source>
        <dbReference type="ARBA" id="ARBA00061329"/>
    </source>
</evidence>